<organism evidence="2 3">
    <name type="scientific">Pisolithus tinctorius Marx 270</name>
    <dbReference type="NCBI Taxonomy" id="870435"/>
    <lineage>
        <taxon>Eukaryota</taxon>
        <taxon>Fungi</taxon>
        <taxon>Dikarya</taxon>
        <taxon>Basidiomycota</taxon>
        <taxon>Agaricomycotina</taxon>
        <taxon>Agaricomycetes</taxon>
        <taxon>Agaricomycetidae</taxon>
        <taxon>Boletales</taxon>
        <taxon>Sclerodermatineae</taxon>
        <taxon>Pisolithaceae</taxon>
        <taxon>Pisolithus</taxon>
    </lineage>
</organism>
<feature type="region of interest" description="Disordered" evidence="1">
    <location>
        <begin position="153"/>
        <end position="191"/>
    </location>
</feature>
<reference evidence="3" key="2">
    <citation type="submission" date="2015-01" db="EMBL/GenBank/DDBJ databases">
        <title>Evolutionary Origins and Diversification of the Mycorrhizal Mutualists.</title>
        <authorList>
            <consortium name="DOE Joint Genome Institute"/>
            <consortium name="Mycorrhizal Genomics Consortium"/>
            <person name="Kohler A."/>
            <person name="Kuo A."/>
            <person name="Nagy L.G."/>
            <person name="Floudas D."/>
            <person name="Copeland A."/>
            <person name="Barry K.W."/>
            <person name="Cichocki N."/>
            <person name="Veneault-Fourrey C."/>
            <person name="LaButti K."/>
            <person name="Lindquist E.A."/>
            <person name="Lipzen A."/>
            <person name="Lundell T."/>
            <person name="Morin E."/>
            <person name="Murat C."/>
            <person name="Riley R."/>
            <person name="Ohm R."/>
            <person name="Sun H."/>
            <person name="Tunlid A."/>
            <person name="Henrissat B."/>
            <person name="Grigoriev I.V."/>
            <person name="Hibbett D.S."/>
            <person name="Martin F."/>
        </authorList>
    </citation>
    <scope>NUCLEOTIDE SEQUENCE [LARGE SCALE GENOMIC DNA]</scope>
    <source>
        <strain evidence="3">Marx 270</strain>
    </source>
</reference>
<sequence>MSSGDINDQAPGGFRRPSSRHHPFHFHTQPYPHDPQPRPWAPAHQNPSSASTAPSPSLPAMPSDTLPLFSPNPLTSYPHPLGAWNATFPPTAQHPPPVPTQTHTQPQAFDGGTDDAYYPTGYNTDRAVSAETRPVTQKRSIYCLIANARKSRKRKSSFAASAAPTTATPTDRPRTIKNTTDHTSTHTGATRPGNFVVHLFIRLSGYDRQ</sequence>
<evidence type="ECO:0000313" key="2">
    <source>
        <dbReference type="EMBL" id="KIN98500.1"/>
    </source>
</evidence>
<feature type="compositionally biased region" description="Basic and acidic residues" evidence="1">
    <location>
        <begin position="171"/>
        <end position="184"/>
    </location>
</feature>
<gene>
    <name evidence="2" type="ORF">M404DRAFT_847459</name>
</gene>
<feature type="region of interest" description="Disordered" evidence="1">
    <location>
        <begin position="1"/>
        <end position="105"/>
    </location>
</feature>
<name>A0A0C3NSL8_PISTI</name>
<dbReference type="InParanoid" id="A0A0C3NSL8"/>
<evidence type="ECO:0000313" key="3">
    <source>
        <dbReference type="Proteomes" id="UP000054217"/>
    </source>
</evidence>
<dbReference type="EMBL" id="KN832014">
    <property type="protein sequence ID" value="KIN98500.1"/>
    <property type="molecule type" value="Genomic_DNA"/>
</dbReference>
<accession>A0A0C3NSL8</accession>
<feature type="compositionally biased region" description="Low complexity" evidence="1">
    <location>
        <begin position="157"/>
        <end position="170"/>
    </location>
</feature>
<feature type="compositionally biased region" description="Low complexity" evidence="1">
    <location>
        <begin position="47"/>
        <end position="63"/>
    </location>
</feature>
<protein>
    <submittedName>
        <fullName evidence="2">Uncharacterized protein</fullName>
    </submittedName>
</protein>
<dbReference type="HOGENOM" id="CLU_1315865_0_0_1"/>
<dbReference type="AlphaFoldDB" id="A0A0C3NSL8"/>
<dbReference type="Proteomes" id="UP000054217">
    <property type="component" value="Unassembled WGS sequence"/>
</dbReference>
<reference evidence="2 3" key="1">
    <citation type="submission" date="2014-04" db="EMBL/GenBank/DDBJ databases">
        <authorList>
            <consortium name="DOE Joint Genome Institute"/>
            <person name="Kuo A."/>
            <person name="Kohler A."/>
            <person name="Costa M.D."/>
            <person name="Nagy L.G."/>
            <person name="Floudas D."/>
            <person name="Copeland A."/>
            <person name="Barry K.W."/>
            <person name="Cichocki N."/>
            <person name="Veneault-Fourrey C."/>
            <person name="LaButti K."/>
            <person name="Lindquist E.A."/>
            <person name="Lipzen A."/>
            <person name="Lundell T."/>
            <person name="Morin E."/>
            <person name="Murat C."/>
            <person name="Sun H."/>
            <person name="Tunlid A."/>
            <person name="Henrissat B."/>
            <person name="Grigoriev I.V."/>
            <person name="Hibbett D.S."/>
            <person name="Martin F."/>
            <person name="Nordberg H.P."/>
            <person name="Cantor M.N."/>
            <person name="Hua S.X."/>
        </authorList>
    </citation>
    <scope>NUCLEOTIDE SEQUENCE [LARGE SCALE GENOMIC DNA]</scope>
    <source>
        <strain evidence="2 3">Marx 270</strain>
    </source>
</reference>
<proteinExistence type="predicted"/>
<keyword evidence="3" id="KW-1185">Reference proteome</keyword>
<evidence type="ECO:0000256" key="1">
    <source>
        <dbReference type="SAM" id="MobiDB-lite"/>
    </source>
</evidence>